<feature type="domain" description="DUF4349" evidence="2">
    <location>
        <begin position="48"/>
        <end position="162"/>
    </location>
</feature>
<evidence type="ECO:0000256" key="1">
    <source>
        <dbReference type="SAM" id="Phobius"/>
    </source>
</evidence>
<dbReference type="Proteomes" id="UP001139450">
    <property type="component" value="Unassembled WGS sequence"/>
</dbReference>
<keyword evidence="1" id="KW-1133">Transmembrane helix</keyword>
<sequence>MKTRQLLAIAASLLLLGACKGKYEPINNDNDHLASSADSAASSATEPKLVKTASINFKVRNVEQTSMQLTALTTLYQGMVMHHHVSSSIENTRDTRVSNDSVMRVSAIRTVAELEVKVPSVKLNQFMDEVSKMGLYVAERKMDIDDKSLDYLAAQMKLNSRNQIISQQKKGRIVIRDPGAVVNLKDDMIDQQITNMKIDEAVKYSIVDLSFYQSNHINKEIIANDDPANYTSPFFTRLKVAFSNGFMIFQSVVLAIANLWLLIVCAFALYFGIAYYRKRKRTATLNTANI</sequence>
<keyword evidence="1" id="KW-0472">Membrane</keyword>
<proteinExistence type="predicted"/>
<gene>
    <name evidence="3" type="ORF">MUY27_11740</name>
</gene>
<dbReference type="PROSITE" id="PS51257">
    <property type="entry name" value="PROKAR_LIPOPROTEIN"/>
    <property type="match status" value="1"/>
</dbReference>
<evidence type="ECO:0000259" key="2">
    <source>
        <dbReference type="Pfam" id="PF14257"/>
    </source>
</evidence>
<dbReference type="RefSeq" id="WP_245130217.1">
    <property type="nucleotide sequence ID" value="NZ_JALJEJ010000004.1"/>
</dbReference>
<organism evidence="3 4">
    <name type="scientific">Mucilaginibacter straminoryzae</name>
    <dbReference type="NCBI Taxonomy" id="2932774"/>
    <lineage>
        <taxon>Bacteria</taxon>
        <taxon>Pseudomonadati</taxon>
        <taxon>Bacteroidota</taxon>
        <taxon>Sphingobacteriia</taxon>
        <taxon>Sphingobacteriales</taxon>
        <taxon>Sphingobacteriaceae</taxon>
        <taxon>Mucilaginibacter</taxon>
    </lineage>
</organism>
<keyword evidence="1" id="KW-0812">Transmembrane</keyword>
<dbReference type="EMBL" id="JALJEJ010000004">
    <property type="protein sequence ID" value="MCJ8210382.1"/>
    <property type="molecule type" value="Genomic_DNA"/>
</dbReference>
<comment type="caution">
    <text evidence="3">The sequence shown here is derived from an EMBL/GenBank/DDBJ whole genome shotgun (WGS) entry which is preliminary data.</text>
</comment>
<name>A0A9X1X3A7_9SPHI</name>
<dbReference type="InterPro" id="IPR025645">
    <property type="entry name" value="DUF4349"/>
</dbReference>
<accession>A0A9X1X3A7</accession>
<dbReference type="AlphaFoldDB" id="A0A9X1X3A7"/>
<keyword evidence="4" id="KW-1185">Reference proteome</keyword>
<evidence type="ECO:0000313" key="3">
    <source>
        <dbReference type="EMBL" id="MCJ8210382.1"/>
    </source>
</evidence>
<evidence type="ECO:0000313" key="4">
    <source>
        <dbReference type="Proteomes" id="UP001139450"/>
    </source>
</evidence>
<reference evidence="3" key="1">
    <citation type="submission" date="2022-04" db="EMBL/GenBank/DDBJ databases">
        <title>Mucilaginibacter sp. RS28 isolated from freshwater.</title>
        <authorList>
            <person name="Ko S.-R."/>
        </authorList>
    </citation>
    <scope>NUCLEOTIDE SEQUENCE</scope>
    <source>
        <strain evidence="3">RS28</strain>
    </source>
</reference>
<protein>
    <submittedName>
        <fullName evidence="3">DUF4349 domain-containing protein</fullName>
    </submittedName>
</protein>
<feature type="transmembrane region" description="Helical" evidence="1">
    <location>
        <begin position="247"/>
        <end position="271"/>
    </location>
</feature>
<dbReference type="Pfam" id="PF14257">
    <property type="entry name" value="DUF4349"/>
    <property type="match status" value="1"/>
</dbReference>